<dbReference type="EMBL" id="CABPSI010000001">
    <property type="protein sequence ID" value="VVD67200.1"/>
    <property type="molecule type" value="Genomic_DNA"/>
</dbReference>
<evidence type="ECO:0000256" key="1">
    <source>
        <dbReference type="SAM" id="MobiDB-lite"/>
    </source>
</evidence>
<dbReference type="InterPro" id="IPR032635">
    <property type="entry name" value="Anti_2"/>
</dbReference>
<dbReference type="Pfam" id="PF16998">
    <property type="entry name" value="17kDa_Anti_2"/>
    <property type="match status" value="1"/>
</dbReference>
<feature type="compositionally biased region" description="Polar residues" evidence="1">
    <location>
        <begin position="65"/>
        <end position="88"/>
    </location>
</feature>
<dbReference type="AlphaFoldDB" id="A0A5E4RUP9"/>
<feature type="domain" description="Surface antigen" evidence="3">
    <location>
        <begin position="43"/>
        <end position="128"/>
    </location>
</feature>
<feature type="signal peptide" evidence="2">
    <location>
        <begin position="1"/>
        <end position="25"/>
    </location>
</feature>
<dbReference type="RefSeq" id="WP_150682682.1">
    <property type="nucleotide sequence ID" value="NZ_CABPSI010000001.1"/>
</dbReference>
<gene>
    <name evidence="4" type="ORF">PIN31115_00404</name>
</gene>
<evidence type="ECO:0000259" key="3">
    <source>
        <dbReference type="Pfam" id="PF16998"/>
    </source>
</evidence>
<feature type="chain" id="PRO_5022749591" description="Surface antigen domain-containing protein" evidence="2">
    <location>
        <begin position="26"/>
        <end position="132"/>
    </location>
</feature>
<dbReference type="Proteomes" id="UP000333828">
    <property type="component" value="Unassembled WGS sequence"/>
</dbReference>
<evidence type="ECO:0000256" key="2">
    <source>
        <dbReference type="SAM" id="SignalP"/>
    </source>
</evidence>
<proteinExistence type="predicted"/>
<keyword evidence="5" id="KW-1185">Reference proteome</keyword>
<name>A0A5E4RUP9_9BURK</name>
<evidence type="ECO:0000313" key="4">
    <source>
        <dbReference type="EMBL" id="VVD67200.1"/>
    </source>
</evidence>
<sequence>MSHTRLLALGAALLIGAGAAAPVLAASNLTFMSNSPLAWLRAKDNASLAKAADDVLSNKQDNETVDWNNKGTGTPTQFTGQITATNTQKTDDKTCRDLIVLLNAKGQDVTLRLNACKAGEKGKWELQKRAAP</sequence>
<reference evidence="4 5" key="1">
    <citation type="submission" date="2019-08" db="EMBL/GenBank/DDBJ databases">
        <authorList>
            <person name="Peeters C."/>
        </authorList>
    </citation>
    <scope>NUCLEOTIDE SEQUENCE [LARGE SCALE GENOMIC DNA]</scope>
    <source>
        <strain evidence="4 5">LMG 31115</strain>
    </source>
</reference>
<feature type="region of interest" description="Disordered" evidence="1">
    <location>
        <begin position="60"/>
        <end position="88"/>
    </location>
</feature>
<keyword evidence="2" id="KW-0732">Signal</keyword>
<evidence type="ECO:0000313" key="5">
    <source>
        <dbReference type="Proteomes" id="UP000333828"/>
    </source>
</evidence>
<accession>A0A5E4RUP9</accession>
<protein>
    <recommendedName>
        <fullName evidence="3">Surface antigen domain-containing protein</fullName>
    </recommendedName>
</protein>
<organism evidence="4 5">
    <name type="scientific">Pandoraea iniqua</name>
    <dbReference type="NCBI Taxonomy" id="2508288"/>
    <lineage>
        <taxon>Bacteria</taxon>
        <taxon>Pseudomonadati</taxon>
        <taxon>Pseudomonadota</taxon>
        <taxon>Betaproteobacteria</taxon>
        <taxon>Burkholderiales</taxon>
        <taxon>Burkholderiaceae</taxon>
        <taxon>Pandoraea</taxon>
    </lineage>
</organism>